<keyword evidence="8" id="KW-0808">Transferase</keyword>
<evidence type="ECO:0000256" key="16">
    <source>
        <dbReference type="ARBA" id="ARBA00048602"/>
    </source>
</evidence>
<dbReference type="Gene3D" id="1.10.10.1700">
    <property type="entry name" value="Histone-lysine N-methyltransferase"/>
    <property type="match status" value="1"/>
</dbReference>
<proteinExistence type="predicted"/>
<evidence type="ECO:0000256" key="9">
    <source>
        <dbReference type="ARBA" id="ARBA00022691"/>
    </source>
</evidence>
<evidence type="ECO:0000256" key="2">
    <source>
        <dbReference type="ARBA" id="ARBA00004286"/>
    </source>
</evidence>
<dbReference type="GO" id="GO:0032259">
    <property type="term" value="P:methylation"/>
    <property type="evidence" value="ECO:0007669"/>
    <property type="project" value="UniProtKB-KW"/>
</dbReference>
<keyword evidence="5" id="KW-0158">Chromosome</keyword>
<evidence type="ECO:0000256" key="18">
    <source>
        <dbReference type="SAM" id="MobiDB-lite"/>
    </source>
</evidence>
<dbReference type="GO" id="GO:0005694">
    <property type="term" value="C:chromosome"/>
    <property type="evidence" value="ECO:0007669"/>
    <property type="project" value="UniProtKB-SubCell"/>
</dbReference>
<dbReference type="SUPFAM" id="SSF82199">
    <property type="entry name" value="SET domain"/>
    <property type="match status" value="1"/>
</dbReference>
<feature type="compositionally biased region" description="Basic and acidic residues" evidence="18">
    <location>
        <begin position="464"/>
        <end position="475"/>
    </location>
</feature>
<comment type="subcellular location">
    <subcellularLocation>
        <location evidence="2">Chromosome</location>
    </subcellularLocation>
    <subcellularLocation>
        <location evidence="1">Nucleus</location>
    </subcellularLocation>
</comment>
<comment type="catalytic activity">
    <reaction evidence="16">
        <text>N(6),N(6)-dimethyl-L-lysyl(20)-[histone H4] + S-adenosyl-L-methionine = N(6),N(6),N(6)-trimethyl-L-lysyl(20)-[histone H4] + S-adenosyl-L-homocysteine + H(+)</text>
        <dbReference type="Rhea" id="RHEA:61992"/>
        <dbReference type="Rhea" id="RHEA-COMP:15556"/>
        <dbReference type="Rhea" id="RHEA-COMP:15998"/>
        <dbReference type="ChEBI" id="CHEBI:15378"/>
        <dbReference type="ChEBI" id="CHEBI:57856"/>
        <dbReference type="ChEBI" id="CHEBI:59789"/>
        <dbReference type="ChEBI" id="CHEBI:61961"/>
        <dbReference type="ChEBI" id="CHEBI:61976"/>
    </reaction>
    <physiologicalReaction direction="left-to-right" evidence="16">
        <dbReference type="Rhea" id="RHEA:61993"/>
    </physiologicalReaction>
</comment>
<dbReference type="PROSITE" id="PS51570">
    <property type="entry name" value="SAM_MT43_SUVAR420_2"/>
    <property type="match status" value="1"/>
</dbReference>
<dbReference type="AlphaFoldDB" id="A0AAD7SHG1"/>
<gene>
    <name evidence="20" type="ORF">AAFF_G00365880</name>
</gene>
<dbReference type="EC" id="2.1.1.361" evidence="3"/>
<dbReference type="InterPro" id="IPR001214">
    <property type="entry name" value="SET_dom"/>
</dbReference>
<dbReference type="SMART" id="SM00317">
    <property type="entry name" value="SET"/>
    <property type="match status" value="1"/>
</dbReference>
<evidence type="ECO:0000256" key="8">
    <source>
        <dbReference type="ARBA" id="ARBA00022679"/>
    </source>
</evidence>
<feature type="compositionally biased region" description="Polar residues" evidence="18">
    <location>
        <begin position="476"/>
        <end position="502"/>
    </location>
</feature>
<evidence type="ECO:0000313" key="21">
    <source>
        <dbReference type="Proteomes" id="UP001221898"/>
    </source>
</evidence>
<feature type="domain" description="SET" evidence="19">
    <location>
        <begin position="139"/>
        <end position="248"/>
    </location>
</feature>
<dbReference type="FunFam" id="1.10.10.1700:FF:000001">
    <property type="entry name" value="Histone-lysine N-methyltransferase"/>
    <property type="match status" value="1"/>
</dbReference>
<evidence type="ECO:0000256" key="17">
    <source>
        <dbReference type="ARBA" id="ARBA00048710"/>
    </source>
</evidence>
<accession>A0AAD7SHG1</accession>
<feature type="region of interest" description="Disordered" evidence="18">
    <location>
        <begin position="395"/>
        <end position="514"/>
    </location>
</feature>
<reference evidence="20" key="1">
    <citation type="journal article" date="2023" name="Science">
        <title>Genome structures resolve the early diversification of teleost fishes.</title>
        <authorList>
            <person name="Parey E."/>
            <person name="Louis A."/>
            <person name="Montfort J."/>
            <person name="Bouchez O."/>
            <person name="Roques C."/>
            <person name="Iampietro C."/>
            <person name="Lluch J."/>
            <person name="Castinel A."/>
            <person name="Donnadieu C."/>
            <person name="Desvignes T."/>
            <person name="Floi Bucao C."/>
            <person name="Jouanno E."/>
            <person name="Wen M."/>
            <person name="Mejri S."/>
            <person name="Dirks R."/>
            <person name="Jansen H."/>
            <person name="Henkel C."/>
            <person name="Chen W.J."/>
            <person name="Zahm M."/>
            <person name="Cabau C."/>
            <person name="Klopp C."/>
            <person name="Thompson A.W."/>
            <person name="Robinson-Rechavi M."/>
            <person name="Braasch I."/>
            <person name="Lecointre G."/>
            <person name="Bobe J."/>
            <person name="Postlethwait J.H."/>
            <person name="Berthelot C."/>
            <person name="Roest Crollius H."/>
            <person name="Guiguen Y."/>
        </authorList>
    </citation>
    <scope>NUCLEOTIDE SEQUENCE</scope>
    <source>
        <strain evidence="20">NC1722</strain>
    </source>
</reference>
<sequence length="532" mass="60328">MRQPSVLVYGQEVTRNIDIRLSVCGWREEMEGCSRMSVRELCETDDLATSLVLDPLLGFSTHKMNISPPPEVKRWGYLRETLSRFRRTHDFQVTFEALTMGEWAWGYFTEMGSHRQELLRQHVYRYLSAFLLDSGVRIESCHRYSSETNGAKITSTRHWSVGERVEVLQGCIAELSSADSAVLRAGVNDFSVMYSTRKRCAQLWLGPAAFINHDCRPNCKFVPGDKYGACVKVVRPIAPGEEITCYYGDSFFGEDNEMCECCTCERKGEGFFRHRETQKVCEDLGDVAGQKYSLRETDLRLNREKGNCTLGSTVASTSTALFPRFSLSPRIKRNPLAMSNSSRMRMRRRNRYRQDERERAERNPNFVIPSLSHIVFKDLRVCLRRCSADLISKFKQSTKGQEAGRAVKGAEKEGGSRMKEKTAVEIAEAEVRRTDIKNSSPPPLSKRGKGKNSSRYEGGFAGLRGEEIQRNEQSKKNLQQPSQATPHAVSSVSCSLPMSTHTHGPLHTDRKPKRLRLVVTDGSVDLDLQYTD</sequence>
<keyword evidence="12" id="KW-0804">Transcription</keyword>
<evidence type="ECO:0000256" key="3">
    <source>
        <dbReference type="ARBA" id="ARBA00012187"/>
    </source>
</evidence>
<evidence type="ECO:0000256" key="1">
    <source>
        <dbReference type="ARBA" id="ARBA00004123"/>
    </source>
</evidence>
<evidence type="ECO:0000256" key="5">
    <source>
        <dbReference type="ARBA" id="ARBA00022454"/>
    </source>
</evidence>
<dbReference type="Proteomes" id="UP001221898">
    <property type="component" value="Unassembled WGS sequence"/>
</dbReference>
<dbReference type="GO" id="GO:0140941">
    <property type="term" value="F:histone H4K20me methyltransferase activity"/>
    <property type="evidence" value="ECO:0007669"/>
    <property type="project" value="UniProtKB-EC"/>
</dbReference>
<keyword evidence="7" id="KW-0489">Methyltransferase</keyword>
<evidence type="ECO:0000256" key="10">
    <source>
        <dbReference type="ARBA" id="ARBA00022853"/>
    </source>
</evidence>
<dbReference type="EMBL" id="JAINUG010000063">
    <property type="protein sequence ID" value="KAJ8402505.1"/>
    <property type="molecule type" value="Genomic_DNA"/>
</dbReference>
<dbReference type="EC" id="2.1.1.362" evidence="4"/>
<feature type="region of interest" description="Disordered" evidence="18">
    <location>
        <begin position="338"/>
        <end position="359"/>
    </location>
</feature>
<keyword evidence="11" id="KW-0805">Transcription regulation</keyword>
<protein>
    <recommendedName>
        <fullName evidence="14">[histone H4]-N-methyl-L-lysine20 N-methyltransferase KMT5B</fullName>
        <ecNumber evidence="3">2.1.1.361</ecNumber>
        <ecNumber evidence="4">2.1.1.362</ecNumber>
    </recommendedName>
    <alternativeName>
        <fullName evidence="15">[histone H4]-lysine20 N-methyltransferase KMT5B</fullName>
    </alternativeName>
</protein>
<dbReference type="InterPro" id="IPR046341">
    <property type="entry name" value="SET_dom_sf"/>
</dbReference>
<keyword evidence="13" id="KW-0539">Nucleus</keyword>
<evidence type="ECO:0000256" key="15">
    <source>
        <dbReference type="ARBA" id="ARBA00031835"/>
    </source>
</evidence>
<evidence type="ECO:0000256" key="4">
    <source>
        <dbReference type="ARBA" id="ARBA00012188"/>
    </source>
</evidence>
<keyword evidence="6" id="KW-0678">Repressor</keyword>
<evidence type="ECO:0000259" key="19">
    <source>
        <dbReference type="PROSITE" id="PS50280"/>
    </source>
</evidence>
<evidence type="ECO:0000313" key="20">
    <source>
        <dbReference type="EMBL" id="KAJ8402505.1"/>
    </source>
</evidence>
<comment type="caution">
    <text evidence="20">The sequence shown here is derived from an EMBL/GenBank/DDBJ whole genome shotgun (WGS) entry which is preliminary data.</text>
</comment>
<dbReference type="FunFam" id="2.170.270.10:FF:000006">
    <property type="entry name" value="Histone-lysine N-methyltransferase"/>
    <property type="match status" value="1"/>
</dbReference>
<keyword evidence="10" id="KW-0156">Chromatin regulator</keyword>
<dbReference type="InterPro" id="IPR041938">
    <property type="entry name" value="Hist-Lys_N-MTase_N"/>
</dbReference>
<dbReference type="GO" id="GO:0140944">
    <property type="term" value="F:histone H4K20 monomethyltransferase activity"/>
    <property type="evidence" value="ECO:0007669"/>
    <property type="project" value="UniProtKB-EC"/>
</dbReference>
<keyword evidence="21" id="KW-1185">Reference proteome</keyword>
<dbReference type="PROSITE" id="PS50280">
    <property type="entry name" value="SET"/>
    <property type="match status" value="1"/>
</dbReference>
<evidence type="ECO:0000256" key="11">
    <source>
        <dbReference type="ARBA" id="ARBA00023015"/>
    </source>
</evidence>
<dbReference type="Gene3D" id="2.170.270.10">
    <property type="entry name" value="SET domain"/>
    <property type="match status" value="1"/>
</dbReference>
<evidence type="ECO:0000256" key="12">
    <source>
        <dbReference type="ARBA" id="ARBA00023163"/>
    </source>
</evidence>
<dbReference type="Pfam" id="PF00856">
    <property type="entry name" value="SET"/>
    <property type="match status" value="1"/>
</dbReference>
<organism evidence="20 21">
    <name type="scientific">Aldrovandia affinis</name>
    <dbReference type="NCBI Taxonomy" id="143900"/>
    <lineage>
        <taxon>Eukaryota</taxon>
        <taxon>Metazoa</taxon>
        <taxon>Chordata</taxon>
        <taxon>Craniata</taxon>
        <taxon>Vertebrata</taxon>
        <taxon>Euteleostomi</taxon>
        <taxon>Actinopterygii</taxon>
        <taxon>Neopterygii</taxon>
        <taxon>Teleostei</taxon>
        <taxon>Notacanthiformes</taxon>
        <taxon>Halosauridae</taxon>
        <taxon>Aldrovandia</taxon>
    </lineage>
</organism>
<feature type="compositionally biased region" description="Basic and acidic residues" evidence="18">
    <location>
        <begin position="408"/>
        <end position="436"/>
    </location>
</feature>
<keyword evidence="9" id="KW-0949">S-adenosyl-L-methionine</keyword>
<evidence type="ECO:0000256" key="7">
    <source>
        <dbReference type="ARBA" id="ARBA00022603"/>
    </source>
</evidence>
<comment type="catalytic activity">
    <reaction evidence="17">
        <text>N(6)-methyl-L-lysyl(20)-[histone H4] + S-adenosyl-L-methionine = N(6),N(6)-dimethyl-L-lysyl(20)-[histone H4] + S-adenosyl-L-homocysteine + H(+)</text>
        <dbReference type="Rhea" id="RHEA:60348"/>
        <dbReference type="Rhea" id="RHEA-COMP:15555"/>
        <dbReference type="Rhea" id="RHEA-COMP:15556"/>
        <dbReference type="ChEBI" id="CHEBI:15378"/>
        <dbReference type="ChEBI" id="CHEBI:57856"/>
        <dbReference type="ChEBI" id="CHEBI:59789"/>
        <dbReference type="ChEBI" id="CHEBI:61929"/>
        <dbReference type="ChEBI" id="CHEBI:61976"/>
        <dbReference type="EC" id="2.1.1.362"/>
    </reaction>
    <physiologicalReaction direction="left-to-right" evidence="17">
        <dbReference type="Rhea" id="RHEA:60349"/>
    </physiologicalReaction>
</comment>
<evidence type="ECO:0000256" key="6">
    <source>
        <dbReference type="ARBA" id="ARBA00022491"/>
    </source>
</evidence>
<dbReference type="GO" id="GO:0005634">
    <property type="term" value="C:nucleus"/>
    <property type="evidence" value="ECO:0007669"/>
    <property type="project" value="UniProtKB-SubCell"/>
</dbReference>
<evidence type="ECO:0000256" key="13">
    <source>
        <dbReference type="ARBA" id="ARBA00023242"/>
    </source>
</evidence>
<evidence type="ECO:0000256" key="14">
    <source>
        <dbReference type="ARBA" id="ARBA00031786"/>
    </source>
</evidence>
<dbReference type="InterPro" id="IPR025790">
    <property type="entry name" value="Suv4-20_animal"/>
</dbReference>
<name>A0AAD7SHG1_9TELE</name>